<reference evidence="1" key="1">
    <citation type="submission" date="2019-01" db="EMBL/GenBank/DDBJ databases">
        <title>Draft genome sequences of three monokaryotic isolates of the white-rot basidiomycete fungus Dichomitus squalens.</title>
        <authorList>
            <consortium name="DOE Joint Genome Institute"/>
            <person name="Lopez S.C."/>
            <person name="Andreopoulos B."/>
            <person name="Pangilinan J."/>
            <person name="Lipzen A."/>
            <person name="Riley R."/>
            <person name="Ahrendt S."/>
            <person name="Ng V."/>
            <person name="Barry K."/>
            <person name="Daum C."/>
            <person name="Grigoriev I.V."/>
            <person name="Hilden K.S."/>
            <person name="Makela M.R."/>
            <person name="de Vries R.P."/>
        </authorList>
    </citation>
    <scope>NUCLEOTIDE SEQUENCE [LARGE SCALE GENOMIC DNA]</scope>
    <source>
        <strain evidence="1">OM18370.1</strain>
    </source>
</reference>
<dbReference type="Proteomes" id="UP000292957">
    <property type="component" value="Unassembled WGS sequence"/>
</dbReference>
<evidence type="ECO:0000313" key="1">
    <source>
        <dbReference type="EMBL" id="TBU32225.1"/>
    </source>
</evidence>
<name>A0A4Q9MWZ7_9APHY</name>
<organism evidence="1">
    <name type="scientific">Dichomitus squalens</name>
    <dbReference type="NCBI Taxonomy" id="114155"/>
    <lineage>
        <taxon>Eukaryota</taxon>
        <taxon>Fungi</taxon>
        <taxon>Dikarya</taxon>
        <taxon>Basidiomycota</taxon>
        <taxon>Agaricomycotina</taxon>
        <taxon>Agaricomycetes</taxon>
        <taxon>Polyporales</taxon>
        <taxon>Polyporaceae</taxon>
        <taxon>Dichomitus</taxon>
    </lineage>
</organism>
<accession>A0A4Q9MWZ7</accession>
<proteinExistence type="predicted"/>
<gene>
    <name evidence="1" type="ORF">BD311DRAFT_785759</name>
</gene>
<dbReference type="AlphaFoldDB" id="A0A4Q9MWZ7"/>
<dbReference type="EMBL" id="ML143395">
    <property type="protein sequence ID" value="TBU32225.1"/>
    <property type="molecule type" value="Genomic_DNA"/>
</dbReference>
<protein>
    <submittedName>
        <fullName evidence="1">Uncharacterized protein</fullName>
    </submittedName>
</protein>
<sequence>MQSSSGLRHDILYLQPTVPYCLAFSHVDPGSFYSLLSQIHQRHILTAHSVADSMVHLDGISKKIIVFPTTSKGCNVLLKGHDRTRSSQYRCTNRCTVHEQPTFRPGMDSQFACTSHRSMNRSAPLSYAMSISCRVVSAPILLSGLRSTDGGQMSEDAILGGHCEAITNIQITRYIDIVSWACACLVL</sequence>